<comment type="caution">
    <text evidence="1">The sequence shown here is derived from an EMBL/GenBank/DDBJ whole genome shotgun (WGS) entry which is preliminary data.</text>
</comment>
<dbReference type="Proteomes" id="UP000765509">
    <property type="component" value="Unassembled WGS sequence"/>
</dbReference>
<evidence type="ECO:0000313" key="1">
    <source>
        <dbReference type="EMBL" id="MBW0471183.1"/>
    </source>
</evidence>
<protein>
    <submittedName>
        <fullName evidence="1">Uncharacterized protein</fullName>
    </submittedName>
</protein>
<keyword evidence="2" id="KW-1185">Reference proteome</keyword>
<dbReference type="OrthoDB" id="415724at2759"/>
<organism evidence="1 2">
    <name type="scientific">Austropuccinia psidii MF-1</name>
    <dbReference type="NCBI Taxonomy" id="1389203"/>
    <lineage>
        <taxon>Eukaryota</taxon>
        <taxon>Fungi</taxon>
        <taxon>Dikarya</taxon>
        <taxon>Basidiomycota</taxon>
        <taxon>Pucciniomycotina</taxon>
        <taxon>Pucciniomycetes</taxon>
        <taxon>Pucciniales</taxon>
        <taxon>Sphaerophragmiaceae</taxon>
        <taxon>Austropuccinia</taxon>
    </lineage>
</organism>
<proteinExistence type="predicted"/>
<gene>
    <name evidence="1" type="ORF">O181_010898</name>
</gene>
<dbReference type="EMBL" id="AVOT02002686">
    <property type="protein sequence ID" value="MBW0471183.1"/>
    <property type="molecule type" value="Genomic_DNA"/>
</dbReference>
<dbReference type="AlphaFoldDB" id="A0A9Q3BTW8"/>
<reference evidence="1" key="1">
    <citation type="submission" date="2021-03" db="EMBL/GenBank/DDBJ databases">
        <title>Draft genome sequence of rust myrtle Austropuccinia psidii MF-1, a brazilian biotype.</title>
        <authorList>
            <person name="Quecine M.C."/>
            <person name="Pachon D.M.R."/>
            <person name="Bonatelli M.L."/>
            <person name="Correr F.H."/>
            <person name="Franceschini L.M."/>
            <person name="Leite T.F."/>
            <person name="Margarido G.R.A."/>
            <person name="Almeida C.A."/>
            <person name="Ferrarezi J.A."/>
            <person name="Labate C.A."/>
        </authorList>
    </citation>
    <scope>NUCLEOTIDE SEQUENCE</scope>
    <source>
        <strain evidence="1">MF-1</strain>
    </source>
</reference>
<name>A0A9Q3BTW8_9BASI</name>
<accession>A0A9Q3BTW8</accession>
<sequence>MTIIYKEGESHTNADDLRRWPLDNVKSNAAYDPQVAAEIPMHFMEIDRKKTSDFLSGDLKVVPQTVETLPQKEQKLSYWE</sequence>
<evidence type="ECO:0000313" key="2">
    <source>
        <dbReference type="Proteomes" id="UP000765509"/>
    </source>
</evidence>